<dbReference type="InterPro" id="IPR019196">
    <property type="entry name" value="ABC_transp_unknown"/>
</dbReference>
<keyword evidence="1" id="KW-1133">Transmembrane helix</keyword>
<accession>A0A4Y6PRI4</accession>
<evidence type="ECO:0000259" key="2">
    <source>
        <dbReference type="Pfam" id="PF09822"/>
    </source>
</evidence>
<sequence>MSNETDTQKVSKTRKLVSGANAIVIIVATVGIAIALNAISSQVFSRVDLTENKIYTLSEASERAVDGLDEPVHVKAFISPDLPPPMHNLSQTVADTLDEYAAASGDKLTFEIISPEDGEEIEEDAKGFGCEKVAIGQQSEDEVSLRAVYKCVAFTQGENLEVVDDLQAAPGASLANYEYEFTKALLNLQETEPRKLAFVSGFGGPAQSPQFLQSVQPVFEQLYGDLVEVTTVDLAGEAPEVGEDVSALLILNAEQPFSDAAIFALDQYVQRGGSVGWFQSATGPDAQAQQQLMRQMQAGQLRGRNLPDVRAPLEPGLSEVFKEYGLELRADLVVDPENGVTALAATRQGLAQITQPGAFMTPELDRTLPFMRDFSALAMPVPSTIVVQPWVEEDDDVEAHRVIQTADTALRRPTPPRTFSYETLSEQAADEEQGQWTLAATLQGEMRSYYDSNPLPEGRTEADLAADKKPARLLVVGSGDFFRPVPSVGYDQQLASLGGQFFVNSVEWLIQDTALTQIRTKAMPRLLGEVPEETKHSLQFVNIAAVPAVFALIGVFMMSRRRRRRESLDRTQGRD</sequence>
<dbReference type="Pfam" id="PF23357">
    <property type="entry name" value="DUF7088"/>
    <property type="match status" value="1"/>
</dbReference>
<evidence type="ECO:0008006" key="6">
    <source>
        <dbReference type="Google" id="ProtNLM"/>
    </source>
</evidence>
<evidence type="ECO:0000259" key="3">
    <source>
        <dbReference type="Pfam" id="PF23357"/>
    </source>
</evidence>
<proteinExistence type="predicted"/>
<keyword evidence="5" id="KW-1185">Reference proteome</keyword>
<feature type="domain" description="ABC-type uncharacterised transport system" evidence="2">
    <location>
        <begin position="194"/>
        <end position="483"/>
    </location>
</feature>
<organism evidence="4 5">
    <name type="scientific">Persicimonas caeni</name>
    <dbReference type="NCBI Taxonomy" id="2292766"/>
    <lineage>
        <taxon>Bacteria</taxon>
        <taxon>Deltaproteobacteria</taxon>
        <taxon>Bradymonadales</taxon>
        <taxon>Bradymonadaceae</taxon>
        <taxon>Persicimonas</taxon>
    </lineage>
</organism>
<gene>
    <name evidence="4" type="ORF">FIV42_07745</name>
</gene>
<dbReference type="Proteomes" id="UP000315995">
    <property type="component" value="Chromosome"/>
</dbReference>
<dbReference type="AlphaFoldDB" id="A0A4Y6PRI4"/>
<dbReference type="RefSeq" id="WP_141197119.1">
    <property type="nucleotide sequence ID" value="NZ_CP041186.1"/>
</dbReference>
<reference evidence="4 5" key="1">
    <citation type="submission" date="2019-06" db="EMBL/GenBank/DDBJ databases">
        <title>Persicimonas caeni gen. nov., sp. nov., a predatory bacterium isolated from solar saltern.</title>
        <authorList>
            <person name="Wang S."/>
        </authorList>
    </citation>
    <scope>NUCLEOTIDE SEQUENCE [LARGE SCALE GENOMIC DNA]</scope>
    <source>
        <strain evidence="4 5">YN101</strain>
    </source>
</reference>
<dbReference type="EMBL" id="CP041186">
    <property type="protein sequence ID" value="QDG50627.1"/>
    <property type="molecule type" value="Genomic_DNA"/>
</dbReference>
<evidence type="ECO:0000313" key="4">
    <source>
        <dbReference type="EMBL" id="QDG50627.1"/>
    </source>
</evidence>
<evidence type="ECO:0000256" key="1">
    <source>
        <dbReference type="SAM" id="Phobius"/>
    </source>
</evidence>
<accession>A0A5B8Y3X1</accession>
<protein>
    <recommendedName>
        <fullName evidence="6">ABC-type uncharacterized transport system domain-containing protein</fullName>
    </recommendedName>
</protein>
<name>A0A4Y6PRI4_PERCE</name>
<feature type="transmembrane region" description="Helical" evidence="1">
    <location>
        <begin position="20"/>
        <end position="39"/>
    </location>
</feature>
<keyword evidence="1" id="KW-0472">Membrane</keyword>
<feature type="domain" description="DUF7088" evidence="3">
    <location>
        <begin position="51"/>
        <end position="152"/>
    </location>
</feature>
<evidence type="ECO:0000313" key="5">
    <source>
        <dbReference type="Proteomes" id="UP000315995"/>
    </source>
</evidence>
<dbReference type="OrthoDB" id="9794512at2"/>
<dbReference type="Pfam" id="PF09822">
    <property type="entry name" value="ABC_transp_aux"/>
    <property type="match status" value="1"/>
</dbReference>
<dbReference type="InterPro" id="IPR055396">
    <property type="entry name" value="DUF7088"/>
</dbReference>
<keyword evidence="1" id="KW-0812">Transmembrane</keyword>
<feature type="transmembrane region" description="Helical" evidence="1">
    <location>
        <begin position="540"/>
        <end position="558"/>
    </location>
</feature>